<keyword evidence="3" id="KW-1185">Reference proteome</keyword>
<reference evidence="2 3" key="1">
    <citation type="submission" date="2024-01" db="EMBL/GenBank/DDBJ databases">
        <title>Genome assemblies of Stephania.</title>
        <authorList>
            <person name="Yang L."/>
        </authorList>
    </citation>
    <scope>NUCLEOTIDE SEQUENCE [LARGE SCALE GENOMIC DNA]</scope>
    <source>
        <strain evidence="2">YNDBR</strain>
        <tissue evidence="2">Leaf</tissue>
    </source>
</reference>
<gene>
    <name evidence="2" type="ORF">Syun_011880</name>
</gene>
<dbReference type="AlphaFoldDB" id="A0AAP0PII0"/>
<organism evidence="2 3">
    <name type="scientific">Stephania yunnanensis</name>
    <dbReference type="NCBI Taxonomy" id="152371"/>
    <lineage>
        <taxon>Eukaryota</taxon>
        <taxon>Viridiplantae</taxon>
        <taxon>Streptophyta</taxon>
        <taxon>Embryophyta</taxon>
        <taxon>Tracheophyta</taxon>
        <taxon>Spermatophyta</taxon>
        <taxon>Magnoliopsida</taxon>
        <taxon>Ranunculales</taxon>
        <taxon>Menispermaceae</taxon>
        <taxon>Menispermoideae</taxon>
        <taxon>Cissampelideae</taxon>
        <taxon>Stephania</taxon>
    </lineage>
</organism>
<dbReference type="Proteomes" id="UP001420932">
    <property type="component" value="Unassembled WGS sequence"/>
</dbReference>
<evidence type="ECO:0000313" key="3">
    <source>
        <dbReference type="Proteomes" id="UP001420932"/>
    </source>
</evidence>
<evidence type="ECO:0000256" key="1">
    <source>
        <dbReference type="SAM" id="MobiDB-lite"/>
    </source>
</evidence>
<accession>A0AAP0PII0</accession>
<dbReference type="EMBL" id="JBBNAF010000005">
    <property type="protein sequence ID" value="KAK9142480.1"/>
    <property type="molecule type" value="Genomic_DNA"/>
</dbReference>
<name>A0AAP0PII0_9MAGN</name>
<proteinExistence type="predicted"/>
<comment type="caution">
    <text evidence="2">The sequence shown here is derived from an EMBL/GenBank/DDBJ whole genome shotgun (WGS) entry which is preliminary data.</text>
</comment>
<sequence length="237" mass="26388">MKPPLIKASSAHPTPKATKPSTKETPSSKPSMKEATPSHPLMKEATPSKPLMKEAKPIGSSPSSSQMPKAKPHIANQPELALGARVDDYGFGRHCEGLSVGPIRCDHWWELGDPKHSLVHLEGTLTDSWRGRHERKEAFEGSIVFISNMRGRMNTVANLKNKSLNIKITDSSVTRISRFYDSVLETGNSRFLTLSESDRLRQVIEKEMLKVEPQMITPSFGTFPLPDYGSTLRQKQE</sequence>
<feature type="compositionally biased region" description="Low complexity" evidence="1">
    <location>
        <begin position="13"/>
        <end position="30"/>
    </location>
</feature>
<feature type="region of interest" description="Disordered" evidence="1">
    <location>
        <begin position="1"/>
        <end position="72"/>
    </location>
</feature>
<protein>
    <submittedName>
        <fullName evidence="2">Uncharacterized protein</fullName>
    </submittedName>
</protein>
<evidence type="ECO:0000313" key="2">
    <source>
        <dbReference type="EMBL" id="KAK9142480.1"/>
    </source>
</evidence>